<organism evidence="11 12">
    <name type="scientific">Escherichia coli O157:H7 (strain EC869)</name>
    <dbReference type="NCBI Taxonomy" id="478008"/>
    <lineage>
        <taxon>Bacteria</taxon>
        <taxon>Pseudomonadati</taxon>
        <taxon>Pseudomonadota</taxon>
        <taxon>Gammaproteobacteria</taxon>
        <taxon>Enterobacterales</taxon>
        <taxon>Enterobacteriaceae</taxon>
        <taxon>Escherichia</taxon>
    </lineage>
</organism>
<dbReference type="PIRSF" id="PIRSF001924">
    <property type="entry name" value="Shigella_toxin_subunit_A"/>
    <property type="match status" value="1"/>
</dbReference>
<dbReference type="InterPro" id="IPR016139">
    <property type="entry name" value="Ribosome_inactivat_prot_sub2"/>
</dbReference>
<dbReference type="AlphaFoldDB" id="A0A0H3PKI8"/>
<feature type="transmembrane region" description="Helical" evidence="10">
    <location>
        <begin position="18"/>
        <end position="39"/>
    </location>
</feature>
<keyword evidence="7" id="KW-0652">Protein synthesis inhibitor</keyword>
<protein>
    <recommendedName>
        <fullName evidence="2">rRNA N-glycosylase</fullName>
        <ecNumber evidence="2">3.2.2.22</ecNumber>
    </recommendedName>
</protein>
<dbReference type="SMR" id="A0A0H3PKI8"/>
<dbReference type="InterPro" id="IPR001574">
    <property type="entry name" value="Ribosome_inactivat_prot"/>
</dbReference>
<reference evidence="11 12" key="1">
    <citation type="journal article" date="2011" name="Appl. Environ. Microbiol.">
        <title>Genome signatures of Escherichia coli O157:H7 isolates from the bovine host reservoir.</title>
        <authorList>
            <person name="Eppinger M."/>
            <person name="Mammel M.K."/>
            <person name="Leclerc J.E."/>
            <person name="Ravel J."/>
            <person name="Cebula T.A."/>
        </authorList>
    </citation>
    <scope>NUCLEOTIDE SEQUENCE [LARGE SCALE GENOMIC DNA]</scope>
    <source>
        <strain evidence="11 12">EC869</strain>
    </source>
</reference>
<dbReference type="Pfam" id="PF00161">
    <property type="entry name" value="RIP"/>
    <property type="match status" value="1"/>
</dbReference>
<dbReference type="PROSITE" id="PS00275">
    <property type="entry name" value="SHIGA_RICIN"/>
    <property type="match status" value="1"/>
</dbReference>
<dbReference type="Gene3D" id="3.40.420.10">
    <property type="entry name" value="Ricin (A subunit), domain 1"/>
    <property type="match status" value="1"/>
</dbReference>
<name>A0A0H3PKI8_ECO5C</name>
<evidence type="ECO:0000256" key="5">
    <source>
        <dbReference type="ARBA" id="ARBA00022801"/>
    </source>
</evidence>
<dbReference type="InterPro" id="IPR017988">
    <property type="entry name" value="Ribosome_inactivat_prot_CS"/>
</dbReference>
<evidence type="ECO:0000256" key="7">
    <source>
        <dbReference type="ARBA" id="ARBA00023193"/>
    </source>
</evidence>
<comment type="caution">
    <text evidence="11">The sequence shown here is derived from an EMBL/GenBank/DDBJ whole genome shotgun (WGS) entry which is preliminary data.</text>
</comment>
<evidence type="ECO:0000256" key="2">
    <source>
        <dbReference type="ARBA" id="ARBA00012001"/>
    </source>
</evidence>
<accession>A0A0H3PKI8</accession>
<comment type="catalytic activity">
    <reaction evidence="1">
        <text>Endohydrolysis of the N-glycosidic bond at one specific adenosine on the 28S rRNA.</text>
        <dbReference type="EC" id="3.2.2.22"/>
    </reaction>
</comment>
<keyword evidence="6 9" id="KW-1015">Disulfide bond</keyword>
<evidence type="ECO:0000256" key="4">
    <source>
        <dbReference type="ARBA" id="ARBA00022729"/>
    </source>
</evidence>
<feature type="disulfide bond" evidence="9">
    <location>
        <begin position="310"/>
        <end position="329"/>
    </location>
</feature>
<evidence type="ECO:0000313" key="12">
    <source>
        <dbReference type="Proteomes" id="UP000004641"/>
    </source>
</evidence>
<keyword evidence="10" id="KW-0812">Transmembrane</keyword>
<dbReference type="GO" id="GO:0090729">
    <property type="term" value="F:toxin activity"/>
    <property type="evidence" value="ECO:0007669"/>
    <property type="project" value="UniProtKB-KW"/>
</dbReference>
<sequence>MPSKQSVTGSNPVQRATLIFPGSLLRAFFISAPGLVLITSAKRNTLYMKCILFKWVLCLLLGFSSVSYSREFTIDFSTQQSYVSSLNSIRTEISTPLEHISQGTTSVSVINHTPPGSYFAVDIRGLDVYQARFDHLRLIIEQNNLYVAGFVNTATNTFYRFSDFTHISVPGVTTVSMTTDSSYTTLQRVAALERSGMQISRHSLVSSYLALMEFSGNTMTRDASRAVLRFVTVTAEALRFRQIQREFRQALSETAPVYTMTPGDVDLTLNWGRISNVLPEYRGEDGVRVGRISFNNISAILGTVAVILNCHHQGARSVRAVNEDSQPECQITGDRPVIKINNTLWESNTAAAFLNRKSQFLYTTGK</sequence>
<keyword evidence="10" id="KW-0472">Membrane</keyword>
<dbReference type="SUPFAM" id="SSF56371">
    <property type="entry name" value="Ribosome inactivating proteins (RIP)"/>
    <property type="match status" value="1"/>
</dbReference>
<keyword evidence="5 11" id="KW-0378">Hydrolase</keyword>
<dbReference type="Proteomes" id="UP000004641">
    <property type="component" value="Unassembled WGS sequence"/>
</dbReference>
<keyword evidence="4" id="KW-0732">Signal</keyword>
<evidence type="ECO:0000256" key="3">
    <source>
        <dbReference type="ARBA" id="ARBA00022656"/>
    </source>
</evidence>
<evidence type="ECO:0000256" key="6">
    <source>
        <dbReference type="ARBA" id="ARBA00023157"/>
    </source>
</evidence>
<dbReference type="Gene3D" id="4.10.470.10">
    <property type="entry name" value="Ricin (A Subunit), domain 2"/>
    <property type="match status" value="1"/>
</dbReference>
<feature type="active site" evidence="8">
    <location>
        <position position="236"/>
    </location>
</feature>
<evidence type="ECO:0000256" key="8">
    <source>
        <dbReference type="PIRSR" id="PIRSR001924-1"/>
    </source>
</evidence>
<dbReference type="EC" id="3.2.2.22" evidence="2"/>
<evidence type="ECO:0000313" key="11">
    <source>
        <dbReference type="EMBL" id="EDU88534.1"/>
    </source>
</evidence>
<dbReference type="InterPro" id="IPR036041">
    <property type="entry name" value="Ribosome-inact_prot_sf"/>
</dbReference>
<dbReference type="InterPro" id="IPR016138">
    <property type="entry name" value="Ribosome_inactivat_prot_sub1"/>
</dbReference>
<dbReference type="GO" id="GO:0030598">
    <property type="term" value="F:rRNA N-glycosylase activity"/>
    <property type="evidence" value="ECO:0007669"/>
    <property type="project" value="UniProtKB-EC"/>
</dbReference>
<dbReference type="NCBIfam" id="NF033661">
    <property type="entry name" value="Shiga_Stx2A"/>
    <property type="match status" value="1"/>
</dbReference>
<dbReference type="EMBL" id="ABHU01000039">
    <property type="protein sequence ID" value="EDU88534.1"/>
    <property type="molecule type" value="Genomic_DNA"/>
</dbReference>
<dbReference type="NCBIfam" id="NF041702">
    <property type="entry name" value="Shig_StxA_2_acd"/>
    <property type="match status" value="1"/>
</dbReference>
<proteinExistence type="predicted"/>
<dbReference type="InterPro" id="IPR016331">
    <property type="entry name" value="Shiga-like_toxin_subunit_A"/>
</dbReference>
<keyword evidence="10" id="KW-1133">Transmembrane helix</keyword>
<evidence type="ECO:0000256" key="10">
    <source>
        <dbReference type="SAM" id="Phobius"/>
    </source>
</evidence>
<feature type="transmembrane region" description="Helical" evidence="10">
    <location>
        <begin position="51"/>
        <end position="69"/>
    </location>
</feature>
<keyword evidence="3" id="KW-0800">Toxin</keyword>
<gene>
    <name evidence="11" type="ORF">ECH7EC869_2222</name>
</gene>
<dbReference type="PANTHER" id="PTHR33453">
    <property type="match status" value="1"/>
</dbReference>
<dbReference type="PANTHER" id="PTHR33453:SF34">
    <property type="entry name" value="RIBOSOME-INACTIVATING PROTEIN"/>
    <property type="match status" value="1"/>
</dbReference>
<dbReference type="GO" id="GO:0017148">
    <property type="term" value="P:negative regulation of translation"/>
    <property type="evidence" value="ECO:0007669"/>
    <property type="project" value="UniProtKB-KW"/>
</dbReference>
<evidence type="ECO:0000256" key="1">
    <source>
        <dbReference type="ARBA" id="ARBA00000237"/>
    </source>
</evidence>
<dbReference type="BioCyc" id="ECOL478008-HMP:G76-481996-MONOMER"/>
<evidence type="ECO:0000256" key="9">
    <source>
        <dbReference type="PIRSR" id="PIRSR001924-3"/>
    </source>
</evidence>
<keyword evidence="11" id="KW-0326">Glycosidase</keyword>